<evidence type="ECO:0000313" key="5">
    <source>
        <dbReference type="Proteomes" id="UP001146793"/>
    </source>
</evidence>
<dbReference type="PANTHER" id="PTHR47978">
    <property type="match status" value="1"/>
</dbReference>
<dbReference type="Gene3D" id="3.40.50.300">
    <property type="entry name" value="P-loop containing nucleotide triphosphate hydrolases"/>
    <property type="match status" value="1"/>
</dbReference>
<dbReference type="InterPro" id="IPR005225">
    <property type="entry name" value="Small_GTP-bd"/>
</dbReference>
<dbReference type="GO" id="GO:0003924">
    <property type="term" value="F:GTPase activity"/>
    <property type="evidence" value="ECO:0007669"/>
    <property type="project" value="InterPro"/>
</dbReference>
<dbReference type="FunFam" id="3.40.50.300:FF:000586">
    <property type="entry name" value="Rab family GTPase"/>
    <property type="match status" value="1"/>
</dbReference>
<dbReference type="SUPFAM" id="SSF52540">
    <property type="entry name" value="P-loop containing nucleoside triphosphate hydrolases"/>
    <property type="match status" value="1"/>
</dbReference>
<dbReference type="PROSITE" id="PS51420">
    <property type="entry name" value="RHO"/>
    <property type="match status" value="1"/>
</dbReference>
<protein>
    <submittedName>
        <fullName evidence="4">Ras and ef-hand domain-containing protein</fullName>
    </submittedName>
</protein>
<dbReference type="SMART" id="SM00173">
    <property type="entry name" value="RAS"/>
    <property type="match status" value="1"/>
</dbReference>
<dbReference type="NCBIfam" id="TIGR00231">
    <property type="entry name" value="small_GTP"/>
    <property type="match status" value="1"/>
</dbReference>
<dbReference type="InterPro" id="IPR001806">
    <property type="entry name" value="Small_GTPase"/>
</dbReference>
<dbReference type="Pfam" id="PF00071">
    <property type="entry name" value="Ras"/>
    <property type="match status" value="1"/>
</dbReference>
<dbReference type="GO" id="GO:0005525">
    <property type="term" value="F:GTP binding"/>
    <property type="evidence" value="ECO:0007669"/>
    <property type="project" value="InterPro"/>
</dbReference>
<keyword evidence="2" id="KW-0547">Nucleotide-binding</keyword>
<comment type="subcellular location">
    <subcellularLocation>
        <location evidence="1">Endomembrane system</location>
    </subcellularLocation>
</comment>
<name>A0AAV7ZWE0_9EUKA</name>
<sequence length="226" mass="25814">MSSTEGELTSSSEEELQYASLFKIVLVGQGSVGKTCLIMQYCKNTFETGTMVTIGIEFMTKYVDIHGKTVCAQIWDTAGQEKFRSIPATLFRGSHAAIFVYDVTNYESFEKVQDWIKQADEHCPQKKYYLLIGNKIDRVQDRKVSKEVGERFAKQHNMNFLETSAKTAQNVNQAFLQVLNAIYDMFVTNQDNEEQENNLNIKNVKSDGNIKITEEIKVEKKKKCCN</sequence>
<evidence type="ECO:0000256" key="3">
    <source>
        <dbReference type="ARBA" id="ARBA00023136"/>
    </source>
</evidence>
<reference evidence="4" key="1">
    <citation type="submission" date="2022-08" db="EMBL/GenBank/DDBJ databases">
        <title>Novel sulphate-reducing endosymbionts in the free-living metamonad Anaeramoeba.</title>
        <authorList>
            <person name="Jerlstrom-Hultqvist J."/>
            <person name="Cepicka I."/>
            <person name="Gallot-Lavallee L."/>
            <person name="Salas-Leiva D."/>
            <person name="Curtis B.A."/>
            <person name="Zahonova K."/>
            <person name="Pipaliya S."/>
            <person name="Dacks J."/>
            <person name="Roger A.J."/>
        </authorList>
    </citation>
    <scope>NUCLEOTIDE SEQUENCE</scope>
    <source>
        <strain evidence="4">Busselton2</strain>
    </source>
</reference>
<proteinExistence type="predicted"/>
<comment type="caution">
    <text evidence="4">The sequence shown here is derived from an EMBL/GenBank/DDBJ whole genome shotgun (WGS) entry which is preliminary data.</text>
</comment>
<dbReference type="SMART" id="SM00174">
    <property type="entry name" value="RHO"/>
    <property type="match status" value="1"/>
</dbReference>
<accession>A0AAV7ZWE0</accession>
<dbReference type="SMART" id="SM00175">
    <property type="entry name" value="RAB"/>
    <property type="match status" value="1"/>
</dbReference>
<dbReference type="PROSITE" id="PS51419">
    <property type="entry name" value="RAB"/>
    <property type="match status" value="1"/>
</dbReference>
<dbReference type="PROSITE" id="PS51421">
    <property type="entry name" value="RAS"/>
    <property type="match status" value="1"/>
</dbReference>
<dbReference type="InterPro" id="IPR027417">
    <property type="entry name" value="P-loop_NTPase"/>
</dbReference>
<organism evidence="4 5">
    <name type="scientific">Anaeramoeba flamelloides</name>
    <dbReference type="NCBI Taxonomy" id="1746091"/>
    <lineage>
        <taxon>Eukaryota</taxon>
        <taxon>Metamonada</taxon>
        <taxon>Anaeramoebidae</taxon>
        <taxon>Anaeramoeba</taxon>
    </lineage>
</organism>
<dbReference type="AlphaFoldDB" id="A0AAV7ZWE0"/>
<gene>
    <name evidence="4" type="ORF">M0812_10118</name>
</gene>
<keyword evidence="3" id="KW-0472">Membrane</keyword>
<dbReference type="Proteomes" id="UP001146793">
    <property type="component" value="Unassembled WGS sequence"/>
</dbReference>
<dbReference type="SMART" id="SM00176">
    <property type="entry name" value="RAN"/>
    <property type="match status" value="1"/>
</dbReference>
<dbReference type="CDD" id="cd00154">
    <property type="entry name" value="Rab"/>
    <property type="match status" value="1"/>
</dbReference>
<dbReference type="PRINTS" id="PR00449">
    <property type="entry name" value="RASTRNSFRMNG"/>
</dbReference>
<evidence type="ECO:0000256" key="1">
    <source>
        <dbReference type="ARBA" id="ARBA00004308"/>
    </source>
</evidence>
<evidence type="ECO:0000256" key="2">
    <source>
        <dbReference type="ARBA" id="ARBA00022741"/>
    </source>
</evidence>
<dbReference type="EMBL" id="JANTQA010000023">
    <property type="protein sequence ID" value="KAJ3444265.1"/>
    <property type="molecule type" value="Genomic_DNA"/>
</dbReference>
<dbReference type="GO" id="GO:0012505">
    <property type="term" value="C:endomembrane system"/>
    <property type="evidence" value="ECO:0007669"/>
    <property type="project" value="UniProtKB-SubCell"/>
</dbReference>
<evidence type="ECO:0000313" key="4">
    <source>
        <dbReference type="EMBL" id="KAJ3444265.1"/>
    </source>
</evidence>